<protein>
    <submittedName>
        <fullName evidence="1">Uncharacterized protein</fullName>
    </submittedName>
</protein>
<name>A0ABW9MDV1_9FIRM</name>
<dbReference type="RefSeq" id="WP_410035751.1">
    <property type="nucleotide sequence ID" value="NZ_JBGMEF010000023.1"/>
</dbReference>
<keyword evidence="2" id="KW-1185">Reference proteome</keyword>
<dbReference type="Proteomes" id="UP001637994">
    <property type="component" value="Unassembled WGS sequence"/>
</dbReference>
<evidence type="ECO:0000313" key="2">
    <source>
        <dbReference type="Proteomes" id="UP001637994"/>
    </source>
</evidence>
<organism evidence="1 2">
    <name type="scientific">Anaerococcus kampingae</name>
    <dbReference type="NCBI Taxonomy" id="3115614"/>
    <lineage>
        <taxon>Bacteria</taxon>
        <taxon>Bacillati</taxon>
        <taxon>Bacillota</taxon>
        <taxon>Tissierellia</taxon>
        <taxon>Tissierellales</taxon>
        <taxon>Peptoniphilaceae</taxon>
        <taxon>Anaerococcus</taxon>
    </lineage>
</organism>
<accession>A0ABW9MDV1</accession>
<evidence type="ECO:0000313" key="1">
    <source>
        <dbReference type="EMBL" id="MFO3667503.1"/>
    </source>
</evidence>
<comment type="caution">
    <text evidence="1">The sequence shown here is derived from an EMBL/GenBank/DDBJ whole genome shotgun (WGS) entry which is preliminary data.</text>
</comment>
<proteinExistence type="predicted"/>
<gene>
    <name evidence="1" type="ORF">ACCQ42_06935</name>
</gene>
<sequence>MKKIQNPTRAGLAFLVLAIVLNQNPNIPDLAKGLAYGLAIGTLLMGLKKKSAAC</sequence>
<dbReference type="EMBL" id="JBGMEF010000023">
    <property type="protein sequence ID" value="MFO3667503.1"/>
    <property type="molecule type" value="Genomic_DNA"/>
</dbReference>
<reference evidence="1 2" key="1">
    <citation type="journal article" date="2025" name="Anaerobe">
        <title>Description of Anaerococcus kampingiae sp. nov., Anaerococcus groningensis sp. nov., Anaerococcus martiniensis sp. nov., and Anaerococcus cruorum sp. nov., isolated from human clinical specimens.</title>
        <authorList>
            <person name="Boiten K.E."/>
            <person name="Meijer J."/>
            <person name="van Wezel E.M."/>
            <person name="Veloo A.C.M."/>
        </authorList>
    </citation>
    <scope>NUCLEOTIDE SEQUENCE [LARGE SCALE GENOMIC DNA]</scope>
    <source>
        <strain evidence="1 2">ENR0874</strain>
    </source>
</reference>